<comment type="caution">
    <text evidence="2">The sequence shown here is derived from an EMBL/GenBank/DDBJ whole genome shotgun (WGS) entry which is preliminary data.</text>
</comment>
<feature type="region of interest" description="Disordered" evidence="1">
    <location>
        <begin position="26"/>
        <end position="46"/>
    </location>
</feature>
<protein>
    <submittedName>
        <fullName evidence="2">18797_t:CDS:1</fullName>
    </submittedName>
</protein>
<dbReference type="Proteomes" id="UP000789396">
    <property type="component" value="Unassembled WGS sequence"/>
</dbReference>
<feature type="non-terminal residue" evidence="2">
    <location>
        <position position="1"/>
    </location>
</feature>
<evidence type="ECO:0000313" key="2">
    <source>
        <dbReference type="EMBL" id="CAG8608982.1"/>
    </source>
</evidence>
<dbReference type="AlphaFoldDB" id="A0A9N9GKT9"/>
<name>A0A9N9GKT9_9GLOM</name>
<sequence>LFAPQSDQGEIKKLYIELVYSYTSDDDNNSTDHSSDSVSNNNDIPSGRAYQHWQYAHRQFCQYIKKVKGKNK</sequence>
<reference evidence="2" key="1">
    <citation type="submission" date="2021-06" db="EMBL/GenBank/DDBJ databases">
        <authorList>
            <person name="Kallberg Y."/>
            <person name="Tangrot J."/>
            <person name="Rosling A."/>
        </authorList>
    </citation>
    <scope>NUCLEOTIDE SEQUENCE</scope>
    <source>
        <strain evidence="2">IN212</strain>
    </source>
</reference>
<accession>A0A9N9GKT9</accession>
<proteinExistence type="predicted"/>
<evidence type="ECO:0000313" key="3">
    <source>
        <dbReference type="Proteomes" id="UP000789396"/>
    </source>
</evidence>
<organism evidence="2 3">
    <name type="scientific">Racocetra fulgida</name>
    <dbReference type="NCBI Taxonomy" id="60492"/>
    <lineage>
        <taxon>Eukaryota</taxon>
        <taxon>Fungi</taxon>
        <taxon>Fungi incertae sedis</taxon>
        <taxon>Mucoromycota</taxon>
        <taxon>Glomeromycotina</taxon>
        <taxon>Glomeromycetes</taxon>
        <taxon>Diversisporales</taxon>
        <taxon>Gigasporaceae</taxon>
        <taxon>Racocetra</taxon>
    </lineage>
</organism>
<keyword evidence="3" id="KW-1185">Reference proteome</keyword>
<evidence type="ECO:0000256" key="1">
    <source>
        <dbReference type="SAM" id="MobiDB-lite"/>
    </source>
</evidence>
<gene>
    <name evidence="2" type="ORF">RFULGI_LOCUS6903</name>
</gene>
<dbReference type="EMBL" id="CAJVPZ010009410">
    <property type="protein sequence ID" value="CAG8608982.1"/>
    <property type="molecule type" value="Genomic_DNA"/>
</dbReference>